<dbReference type="InterPro" id="IPR050815">
    <property type="entry name" value="TF_fung"/>
</dbReference>
<dbReference type="InterPro" id="IPR036864">
    <property type="entry name" value="Zn2-C6_fun-type_DNA-bd_sf"/>
</dbReference>
<feature type="region of interest" description="Disordered" evidence="7">
    <location>
        <begin position="717"/>
        <end position="767"/>
    </location>
</feature>
<keyword evidence="10" id="KW-1185">Reference proteome</keyword>
<dbReference type="InterPro" id="IPR001138">
    <property type="entry name" value="Zn2Cys6_DnaBD"/>
</dbReference>
<feature type="compositionally biased region" description="Polar residues" evidence="7">
    <location>
        <begin position="717"/>
        <end position="750"/>
    </location>
</feature>
<dbReference type="AlphaFoldDB" id="A0AAJ8JVI7"/>
<evidence type="ECO:0000256" key="2">
    <source>
        <dbReference type="ARBA" id="ARBA00022723"/>
    </source>
</evidence>
<keyword evidence="6" id="KW-0175">Coiled coil</keyword>
<dbReference type="GO" id="GO:0005634">
    <property type="term" value="C:nucleus"/>
    <property type="evidence" value="ECO:0007669"/>
    <property type="project" value="UniProtKB-SubCell"/>
</dbReference>
<reference evidence="9" key="3">
    <citation type="submission" date="2024-01" db="EMBL/GenBank/DDBJ databases">
        <authorList>
            <person name="Coelho M.A."/>
            <person name="David-Palma M."/>
            <person name="Shea T."/>
            <person name="Sun S."/>
            <person name="Cuomo C.A."/>
            <person name="Heitman J."/>
        </authorList>
    </citation>
    <scope>NUCLEOTIDE SEQUENCE</scope>
    <source>
        <strain evidence="9">CBS 7841</strain>
    </source>
</reference>
<keyword evidence="2" id="KW-0479">Metal-binding</keyword>
<keyword evidence="3" id="KW-0805">Transcription regulation</keyword>
<dbReference type="PROSITE" id="PS50048">
    <property type="entry name" value="ZN2_CY6_FUNGAL_2"/>
    <property type="match status" value="1"/>
</dbReference>
<evidence type="ECO:0000313" key="9">
    <source>
        <dbReference type="EMBL" id="WVN89104.1"/>
    </source>
</evidence>
<dbReference type="RefSeq" id="XP_066069804.1">
    <property type="nucleotide sequence ID" value="XM_066213707.1"/>
</dbReference>
<protein>
    <recommendedName>
        <fullName evidence="8">Zn(2)-C6 fungal-type domain-containing protein</fullName>
    </recommendedName>
</protein>
<reference evidence="9" key="2">
    <citation type="journal article" date="2022" name="Elife">
        <title>Obligate sexual reproduction of a homothallic fungus closely related to the Cryptococcus pathogenic species complex.</title>
        <authorList>
            <person name="Passer A.R."/>
            <person name="Clancey S.A."/>
            <person name="Shea T."/>
            <person name="David-Palma M."/>
            <person name="Averette A.F."/>
            <person name="Boekhout T."/>
            <person name="Porcel B.M."/>
            <person name="Nowrousian M."/>
            <person name="Cuomo C.A."/>
            <person name="Sun S."/>
            <person name="Heitman J."/>
            <person name="Coelho M.A."/>
        </authorList>
    </citation>
    <scope>NUCLEOTIDE SEQUENCE</scope>
    <source>
        <strain evidence="9">CBS 7841</strain>
    </source>
</reference>
<dbReference type="GO" id="GO:0008270">
    <property type="term" value="F:zinc ion binding"/>
    <property type="evidence" value="ECO:0007669"/>
    <property type="project" value="InterPro"/>
</dbReference>
<dbReference type="SMART" id="SM00066">
    <property type="entry name" value="GAL4"/>
    <property type="match status" value="1"/>
</dbReference>
<dbReference type="PANTHER" id="PTHR47338:SF29">
    <property type="entry name" value="ZN(2)-C6 FUNGAL-TYPE DOMAIN-CONTAINING PROTEIN"/>
    <property type="match status" value="1"/>
</dbReference>
<evidence type="ECO:0000256" key="4">
    <source>
        <dbReference type="ARBA" id="ARBA00023163"/>
    </source>
</evidence>
<name>A0AAJ8JVI7_9TREE</name>
<comment type="subcellular location">
    <subcellularLocation>
        <location evidence="1">Nucleus</location>
    </subcellularLocation>
</comment>
<sequence>MSDSQGQGVHSNQILAPLKRNHACKECKKRKTKCDGNKPSCTPCLRSHAHAIRSANRNGTTLPILVCTWTDSGLSETIPPIQEQDIPSRTGYSSGIKRAAVSQGRRTTKDEENDALKLKIAQLEAKLAIIGDQSRNIDARELPKPTSARSDDIVNHWVTEINNCLVPNSNKFGTLSSTEQSFERSLRFESVAGNPYDKPFARPAQNNDPGFGPNDSFPDNLGFDDFFVIPVNWPRGLPSPFLLEHLIETFFSSVPQVSRMLHRSTLLARIKLPPVSSSFPFPGLLHAICAAASSHTAWVNNLSPDQIESAVQRHVAAGLDLSTIADFGLSQAEMANRTIDFMLSTCMMGNGDLIIQVTQTCILLGDVYLNKGFPLKSWMINAQPARLINSLELNYRNPRINYKEPLLPPAQNDLERESRLVTLWMAFINDAGFTISSTWTPSMPLGDIKRNLPTTLEEWEKTGTMLVNPQDPDSENLFTDHPVHDFFVLAVKTSLLLSEVACFLRTWRQRKIQPKDETTGPSTQAFKDIVRHIEGFMTTVPSVLKNVLKSIDTSNHSGFDVNLLAIHIFPNLAMAILHQDFIKWEQSDPSMMAVLKACEAVLGLLHLIPSNLDVTVIFTPLMTFSLYNIGRIMADFVRYASTTGQHNSAICYRADLATVQNLLDRYGQRHPLGNIMSHFLGTYVHHKGDKPISAHESCLEYSRKLTNLSEVSSCSINPDGGFSTTTPPNLGAESSSSRLYMSSGQSMNESRVSDKSPAITTPSRTNSVYEPSASVIESIEKNTFDDNDGLIWGDWGSDAIKVMGVNGDL</sequence>
<accession>A0AAJ8JVI7</accession>
<dbReference type="Proteomes" id="UP000094043">
    <property type="component" value="Chromosome 5"/>
</dbReference>
<feature type="compositionally biased region" description="Polar residues" evidence="7">
    <location>
        <begin position="758"/>
        <end position="767"/>
    </location>
</feature>
<keyword evidence="4" id="KW-0804">Transcription</keyword>
<dbReference type="PANTHER" id="PTHR47338">
    <property type="entry name" value="ZN(II)2CYS6 TRANSCRIPTION FACTOR (EUROFUNG)-RELATED"/>
    <property type="match status" value="1"/>
</dbReference>
<dbReference type="GO" id="GO:0000981">
    <property type="term" value="F:DNA-binding transcription factor activity, RNA polymerase II-specific"/>
    <property type="evidence" value="ECO:0007669"/>
    <property type="project" value="InterPro"/>
</dbReference>
<keyword evidence="5" id="KW-0539">Nucleus</keyword>
<dbReference type="Gene3D" id="4.10.240.10">
    <property type="entry name" value="Zn(2)-C6 fungal-type DNA-binding domain"/>
    <property type="match status" value="1"/>
</dbReference>
<dbReference type="SUPFAM" id="SSF57701">
    <property type="entry name" value="Zn2/Cys6 DNA-binding domain"/>
    <property type="match status" value="1"/>
</dbReference>
<feature type="coiled-coil region" evidence="6">
    <location>
        <begin position="106"/>
        <end position="133"/>
    </location>
</feature>
<dbReference type="CDD" id="cd00067">
    <property type="entry name" value="GAL4"/>
    <property type="match status" value="1"/>
</dbReference>
<evidence type="ECO:0000256" key="6">
    <source>
        <dbReference type="SAM" id="Coils"/>
    </source>
</evidence>
<evidence type="ECO:0000259" key="8">
    <source>
        <dbReference type="PROSITE" id="PS50048"/>
    </source>
</evidence>
<evidence type="ECO:0000256" key="7">
    <source>
        <dbReference type="SAM" id="MobiDB-lite"/>
    </source>
</evidence>
<dbReference type="CDD" id="cd12148">
    <property type="entry name" value="fungal_TF_MHR"/>
    <property type="match status" value="1"/>
</dbReference>
<dbReference type="Pfam" id="PF00172">
    <property type="entry name" value="Zn_clus"/>
    <property type="match status" value="1"/>
</dbReference>
<reference evidence="9" key="1">
    <citation type="submission" date="2016-06" db="EMBL/GenBank/DDBJ databases">
        <authorList>
            <person name="Cuomo C."/>
            <person name="Litvintseva A."/>
            <person name="Heitman J."/>
            <person name="Chen Y."/>
            <person name="Sun S."/>
            <person name="Springer D."/>
            <person name="Dromer F."/>
            <person name="Young S."/>
            <person name="Zeng Q."/>
            <person name="Chapman S."/>
            <person name="Gujja S."/>
            <person name="Saif S."/>
            <person name="Birren B."/>
        </authorList>
    </citation>
    <scope>NUCLEOTIDE SEQUENCE</scope>
    <source>
        <strain evidence="9">CBS 7841</strain>
    </source>
</reference>
<dbReference type="EMBL" id="CP143788">
    <property type="protein sequence ID" value="WVN89104.1"/>
    <property type="molecule type" value="Genomic_DNA"/>
</dbReference>
<evidence type="ECO:0000256" key="5">
    <source>
        <dbReference type="ARBA" id="ARBA00023242"/>
    </source>
</evidence>
<evidence type="ECO:0000256" key="3">
    <source>
        <dbReference type="ARBA" id="ARBA00023015"/>
    </source>
</evidence>
<dbReference type="GeneID" id="91088530"/>
<gene>
    <name evidence="9" type="ORF">L203_104320</name>
</gene>
<feature type="domain" description="Zn(2)-C6 fungal-type" evidence="8">
    <location>
        <begin position="23"/>
        <end position="69"/>
    </location>
</feature>
<proteinExistence type="predicted"/>
<evidence type="ECO:0000256" key="1">
    <source>
        <dbReference type="ARBA" id="ARBA00004123"/>
    </source>
</evidence>
<evidence type="ECO:0000313" key="10">
    <source>
        <dbReference type="Proteomes" id="UP000094043"/>
    </source>
</evidence>
<organism evidence="9 10">
    <name type="scientific">Cryptococcus depauperatus CBS 7841</name>
    <dbReference type="NCBI Taxonomy" id="1295531"/>
    <lineage>
        <taxon>Eukaryota</taxon>
        <taxon>Fungi</taxon>
        <taxon>Dikarya</taxon>
        <taxon>Basidiomycota</taxon>
        <taxon>Agaricomycotina</taxon>
        <taxon>Tremellomycetes</taxon>
        <taxon>Tremellales</taxon>
        <taxon>Cryptococcaceae</taxon>
        <taxon>Cryptococcus</taxon>
    </lineage>
</organism>
<dbReference type="KEGG" id="cdep:91088530"/>